<dbReference type="OMA" id="QCFEDSH"/>
<dbReference type="GO" id="GO:0005737">
    <property type="term" value="C:cytoplasm"/>
    <property type="evidence" value="ECO:0007669"/>
    <property type="project" value="UniProtKB-SubCell"/>
</dbReference>
<sequence length="253" mass="29746">MAAGAPVLDLLEEATCPICLEYFQDPVLIPECGHNFCRSCLTRSWGESPSEASCPQCRRTFVPGNILANRQLARVVEIAQRCDPESEEGGGFCRAHQEPLKLFCQHHKTLICRVCERSREHRDHRVIPLEEAFQEYQIQVGDCLKAQKEEKEKILTYRRETEQKMQEMLDLIKRKRKNTVAEFRELRRWLEEQEKLLLARMEETEKEIVSRRDRRLGKHVKKPSSLEDLIQEMEEKYQQPSRKLLRDIGSILK</sequence>
<dbReference type="GO" id="GO:0008270">
    <property type="term" value="F:zinc ion binding"/>
    <property type="evidence" value="ECO:0007669"/>
    <property type="project" value="UniProtKB-KW"/>
</dbReference>
<dbReference type="InterPro" id="IPR050143">
    <property type="entry name" value="TRIM/RBCC"/>
</dbReference>
<organism evidence="17 18">
    <name type="scientific">Python bivittatus</name>
    <name type="common">Burmese python</name>
    <name type="synonym">Python molurus bivittatus</name>
    <dbReference type="NCBI Taxonomy" id="176946"/>
    <lineage>
        <taxon>Eukaryota</taxon>
        <taxon>Metazoa</taxon>
        <taxon>Chordata</taxon>
        <taxon>Craniata</taxon>
        <taxon>Vertebrata</taxon>
        <taxon>Euteleostomi</taxon>
        <taxon>Lepidosauria</taxon>
        <taxon>Squamata</taxon>
        <taxon>Bifurcata</taxon>
        <taxon>Unidentata</taxon>
        <taxon>Episquamata</taxon>
        <taxon>Toxicofera</taxon>
        <taxon>Serpentes</taxon>
        <taxon>Henophidia</taxon>
        <taxon>Pythonidae</taxon>
        <taxon>Python</taxon>
    </lineage>
</organism>
<keyword evidence="10" id="KW-0833">Ubl conjugation pathway</keyword>
<evidence type="ECO:0000256" key="4">
    <source>
        <dbReference type="ARBA" id="ARBA00008518"/>
    </source>
</evidence>
<feature type="coiled-coil region" evidence="14">
    <location>
        <begin position="158"/>
        <end position="207"/>
    </location>
</feature>
<evidence type="ECO:0000313" key="17">
    <source>
        <dbReference type="Proteomes" id="UP000695026"/>
    </source>
</evidence>
<protein>
    <recommendedName>
        <fullName evidence="5">RING-type E3 ubiquitin transferase</fullName>
        <ecNumber evidence="5">2.3.2.27</ecNumber>
    </recommendedName>
</protein>
<evidence type="ECO:0000256" key="11">
    <source>
        <dbReference type="ARBA" id="ARBA00022833"/>
    </source>
</evidence>
<evidence type="ECO:0000256" key="8">
    <source>
        <dbReference type="ARBA" id="ARBA00022723"/>
    </source>
</evidence>
<dbReference type="GeneID" id="107326744"/>
<dbReference type="EC" id="2.3.2.27" evidence="5"/>
<comment type="catalytic activity">
    <reaction evidence="1">
        <text>S-ubiquitinyl-[E2 ubiquitin-conjugating enzyme]-L-cysteine + [acceptor protein]-L-lysine = [E2 ubiquitin-conjugating enzyme]-L-cysteine + N(6)-ubiquitinyl-[acceptor protein]-L-lysine.</text>
        <dbReference type="EC" id="2.3.2.27"/>
    </reaction>
</comment>
<evidence type="ECO:0000256" key="2">
    <source>
        <dbReference type="ARBA" id="ARBA00004496"/>
    </source>
</evidence>
<keyword evidence="8" id="KW-0479">Metal-binding</keyword>
<dbReference type="InterPro" id="IPR013083">
    <property type="entry name" value="Znf_RING/FYVE/PHD"/>
</dbReference>
<proteinExistence type="inferred from homology"/>
<evidence type="ECO:0000256" key="6">
    <source>
        <dbReference type="ARBA" id="ARBA00022490"/>
    </source>
</evidence>
<gene>
    <name evidence="18" type="primary">LOC107326744</name>
</gene>
<keyword evidence="17" id="KW-1185">Reference proteome</keyword>
<evidence type="ECO:0000256" key="9">
    <source>
        <dbReference type="ARBA" id="ARBA00022771"/>
    </source>
</evidence>
<dbReference type="SUPFAM" id="SSF57845">
    <property type="entry name" value="B-box zinc-binding domain"/>
    <property type="match status" value="1"/>
</dbReference>
<dbReference type="InterPro" id="IPR020457">
    <property type="entry name" value="Znf_B-box_chordata"/>
</dbReference>
<dbReference type="PANTHER" id="PTHR24103">
    <property type="entry name" value="E3 UBIQUITIN-PROTEIN LIGASE TRIM"/>
    <property type="match status" value="1"/>
</dbReference>
<evidence type="ECO:0000256" key="12">
    <source>
        <dbReference type="ARBA" id="ARBA00023054"/>
    </source>
</evidence>
<dbReference type="SMART" id="SM00336">
    <property type="entry name" value="BBOX"/>
    <property type="match status" value="1"/>
</dbReference>
<comment type="similarity">
    <text evidence="4">Belongs to the TRIM/RBCC family.</text>
</comment>
<dbReference type="SUPFAM" id="SSF57850">
    <property type="entry name" value="RING/U-box"/>
    <property type="match status" value="1"/>
</dbReference>
<dbReference type="PROSITE" id="PS50119">
    <property type="entry name" value="ZF_BBOX"/>
    <property type="match status" value="1"/>
</dbReference>
<keyword evidence="9 13" id="KW-0863">Zinc-finger</keyword>
<reference evidence="18" key="1">
    <citation type="submission" date="2025-08" db="UniProtKB">
        <authorList>
            <consortium name="RefSeq"/>
        </authorList>
    </citation>
    <scope>IDENTIFICATION</scope>
    <source>
        <tissue evidence="18">Liver</tissue>
    </source>
</reference>
<comment type="pathway">
    <text evidence="3">Protein modification; protein ubiquitination.</text>
</comment>
<dbReference type="Gene3D" id="3.30.40.10">
    <property type="entry name" value="Zinc/RING finger domain, C3HC4 (zinc finger)"/>
    <property type="match status" value="1"/>
</dbReference>
<dbReference type="GO" id="GO:0061630">
    <property type="term" value="F:ubiquitin protein ligase activity"/>
    <property type="evidence" value="ECO:0007669"/>
    <property type="project" value="UniProtKB-EC"/>
</dbReference>
<dbReference type="InterPro" id="IPR001841">
    <property type="entry name" value="Znf_RING"/>
</dbReference>
<dbReference type="Gene3D" id="3.30.160.60">
    <property type="entry name" value="Classic Zinc Finger"/>
    <property type="match status" value="1"/>
</dbReference>
<evidence type="ECO:0000256" key="3">
    <source>
        <dbReference type="ARBA" id="ARBA00004906"/>
    </source>
</evidence>
<dbReference type="InterPro" id="IPR000315">
    <property type="entry name" value="Znf_B-box"/>
</dbReference>
<dbReference type="Pfam" id="PF00643">
    <property type="entry name" value="zf-B_box"/>
    <property type="match status" value="1"/>
</dbReference>
<feature type="non-terminal residue" evidence="18">
    <location>
        <position position="253"/>
    </location>
</feature>
<dbReference type="InterPro" id="IPR017907">
    <property type="entry name" value="Znf_RING_CS"/>
</dbReference>
<evidence type="ECO:0000256" key="14">
    <source>
        <dbReference type="SAM" id="Coils"/>
    </source>
</evidence>
<name>A0A9F5IWY2_PYTBI</name>
<dbReference type="SMART" id="SM00184">
    <property type="entry name" value="RING"/>
    <property type="match status" value="1"/>
</dbReference>
<evidence type="ECO:0000256" key="13">
    <source>
        <dbReference type="PROSITE-ProRule" id="PRU00024"/>
    </source>
</evidence>
<keyword evidence="6" id="KW-0963">Cytoplasm</keyword>
<feature type="domain" description="B box-type" evidence="16">
    <location>
        <begin position="88"/>
        <end position="129"/>
    </location>
</feature>
<evidence type="ECO:0000313" key="18">
    <source>
        <dbReference type="RefSeq" id="XP_025033115.1"/>
    </source>
</evidence>
<dbReference type="OrthoDB" id="9049620at2759"/>
<keyword evidence="12 14" id="KW-0175">Coiled coil</keyword>
<evidence type="ECO:0000259" key="16">
    <source>
        <dbReference type="PROSITE" id="PS50119"/>
    </source>
</evidence>
<accession>A0A9F5IWY2</accession>
<feature type="domain" description="RING-type" evidence="15">
    <location>
        <begin position="16"/>
        <end position="58"/>
    </location>
</feature>
<dbReference type="Proteomes" id="UP000695026">
    <property type="component" value="Unplaced"/>
</dbReference>
<dbReference type="PROSITE" id="PS00518">
    <property type="entry name" value="ZF_RING_1"/>
    <property type="match status" value="1"/>
</dbReference>
<dbReference type="KEGG" id="pbi:107326744"/>
<dbReference type="Pfam" id="PF15227">
    <property type="entry name" value="zf-C3HC4_4"/>
    <property type="match status" value="1"/>
</dbReference>
<evidence type="ECO:0000256" key="7">
    <source>
        <dbReference type="ARBA" id="ARBA00022679"/>
    </source>
</evidence>
<evidence type="ECO:0000256" key="1">
    <source>
        <dbReference type="ARBA" id="ARBA00000900"/>
    </source>
</evidence>
<comment type="subcellular location">
    <subcellularLocation>
        <location evidence="2">Cytoplasm</location>
    </subcellularLocation>
</comment>
<dbReference type="PROSITE" id="PS50089">
    <property type="entry name" value="ZF_RING_2"/>
    <property type="match status" value="1"/>
</dbReference>
<keyword evidence="11" id="KW-0862">Zinc</keyword>
<dbReference type="RefSeq" id="XP_025033115.1">
    <property type="nucleotide sequence ID" value="XM_025177347.1"/>
</dbReference>
<evidence type="ECO:0000256" key="10">
    <source>
        <dbReference type="ARBA" id="ARBA00022786"/>
    </source>
</evidence>
<evidence type="ECO:0000259" key="15">
    <source>
        <dbReference type="PROSITE" id="PS50089"/>
    </source>
</evidence>
<evidence type="ECO:0000256" key="5">
    <source>
        <dbReference type="ARBA" id="ARBA00012483"/>
    </source>
</evidence>
<keyword evidence="7" id="KW-0808">Transferase</keyword>
<dbReference type="AlphaFoldDB" id="A0A9F5IWY2"/>
<dbReference type="PRINTS" id="PR01406">
    <property type="entry name" value="BBOXZNFINGER"/>
</dbReference>